<evidence type="ECO:0000256" key="1">
    <source>
        <dbReference type="SAM" id="SignalP"/>
    </source>
</evidence>
<reference evidence="3" key="1">
    <citation type="submission" date="2017-01" db="EMBL/GenBank/DDBJ databases">
        <authorList>
            <person name="Varghese N."/>
            <person name="Submissions S."/>
        </authorList>
    </citation>
    <scope>NUCLEOTIDE SEQUENCE [LARGE SCALE GENOMIC DNA]</scope>
    <source>
        <strain evidence="3">DSM 24913</strain>
    </source>
</reference>
<proteinExistence type="predicted"/>
<dbReference type="Proteomes" id="UP000185639">
    <property type="component" value="Unassembled WGS sequence"/>
</dbReference>
<feature type="signal peptide" evidence="1">
    <location>
        <begin position="1"/>
        <end position="17"/>
    </location>
</feature>
<sequence length="313" mass="34516">MTRYPLIGVLFATTVLAGCASTPQGLDRIQDRASREAVSTVRSGATLIKEAEQQKSQAKAQETYRFAPAMTDSANDYINDAKQARDKGKADNEVRELALTALATFEKAQDHTLVARETLAPSLAHLEVLNSIRADTYYPSEYRAVNEDLDGIIRTLETTGAPASASQTQRQLLLDMHDLEVRTIGFIQLQQIRNRIAAMREAGAEKLIPRSFSTATTALASAEDLISKTPRADAEIAAQREAAKTAADHAQIILAMSNEVLDADKDNAEALVLRIERWLYNIAVALKYPDIRHLPMDEQSRQLAEEIEGVIQR</sequence>
<keyword evidence="3" id="KW-1185">Reference proteome</keyword>
<dbReference type="PROSITE" id="PS51257">
    <property type="entry name" value="PROKAR_LIPOPROTEIN"/>
    <property type="match status" value="1"/>
</dbReference>
<dbReference type="RefSeq" id="WP_076513678.1">
    <property type="nucleotide sequence ID" value="NZ_FTOH01000001.1"/>
</dbReference>
<evidence type="ECO:0008006" key="4">
    <source>
        <dbReference type="Google" id="ProtNLM"/>
    </source>
</evidence>
<dbReference type="AlphaFoldDB" id="A0A1N7J1T2"/>
<accession>A0A1N7J1T2</accession>
<keyword evidence="1" id="KW-0732">Signal</keyword>
<name>A0A1N7J1T2_9GAMM</name>
<dbReference type="STRING" id="484498.SAMN05421686_101265"/>
<organism evidence="2 3">
    <name type="scientific">Thalassolituus maritimus</name>
    <dbReference type="NCBI Taxonomy" id="484498"/>
    <lineage>
        <taxon>Bacteria</taxon>
        <taxon>Pseudomonadati</taxon>
        <taxon>Pseudomonadota</taxon>
        <taxon>Gammaproteobacteria</taxon>
        <taxon>Oceanospirillales</taxon>
        <taxon>Oceanospirillaceae</taxon>
        <taxon>Thalassolituus</taxon>
    </lineage>
</organism>
<feature type="chain" id="PRO_5013201674" description="YfdX protein" evidence="1">
    <location>
        <begin position="18"/>
        <end position="313"/>
    </location>
</feature>
<dbReference type="OrthoDB" id="6117329at2"/>
<dbReference type="EMBL" id="FTOH01000001">
    <property type="protein sequence ID" value="SIS43325.1"/>
    <property type="molecule type" value="Genomic_DNA"/>
</dbReference>
<protein>
    <recommendedName>
        <fullName evidence="4">YfdX protein</fullName>
    </recommendedName>
</protein>
<gene>
    <name evidence="2" type="ORF">SAMN05421686_101265</name>
</gene>
<evidence type="ECO:0000313" key="3">
    <source>
        <dbReference type="Proteomes" id="UP000185639"/>
    </source>
</evidence>
<evidence type="ECO:0000313" key="2">
    <source>
        <dbReference type="EMBL" id="SIS43325.1"/>
    </source>
</evidence>